<feature type="region of interest" description="Disordered" evidence="1">
    <location>
        <begin position="318"/>
        <end position="398"/>
    </location>
</feature>
<feature type="compositionally biased region" description="Low complexity" evidence="1">
    <location>
        <begin position="211"/>
        <end position="229"/>
    </location>
</feature>
<dbReference type="Proteomes" id="UP000238049">
    <property type="component" value="Unassembled WGS sequence"/>
</dbReference>
<dbReference type="EMBL" id="MDSL01000004">
    <property type="protein sequence ID" value="PPU03587.1"/>
    <property type="molecule type" value="Genomic_DNA"/>
</dbReference>
<feature type="region of interest" description="Disordered" evidence="1">
    <location>
        <begin position="210"/>
        <end position="247"/>
    </location>
</feature>
<gene>
    <name evidence="2" type="ORF">XarbCFBP7409_03330</name>
</gene>
<feature type="region of interest" description="Disordered" evidence="1">
    <location>
        <begin position="39"/>
        <end position="58"/>
    </location>
</feature>
<comment type="caution">
    <text evidence="2">The sequence shown here is derived from an EMBL/GenBank/DDBJ whole genome shotgun (WGS) entry which is preliminary data.</text>
</comment>
<dbReference type="RefSeq" id="WP_104562664.1">
    <property type="nucleotide sequence ID" value="NZ_MDSK01000011.1"/>
</dbReference>
<dbReference type="AlphaFoldDB" id="A0A2S7A6T2"/>
<feature type="compositionally biased region" description="Low complexity" evidence="1">
    <location>
        <begin position="508"/>
        <end position="547"/>
    </location>
</feature>
<sequence>MNAAFERFLAGDDGLAALLQAQPGYLPPARMDAWFAQAAQQAERARNTAAQDAEQREPLASMDAAAFALAAQSEQTQAAPPAEGARDAAMQETAQFEPPASMDAPFFASAAQADSPSTATPADGSRNTTAQQFEPPSSMAAVFAAAAAQADLSQAARRAAIQGRLGAGEDAAQALGAPVQDATRAWLQQLPPATGSDFTDGDARYRHDGAEAAASADDSQPAAQAANAEVSGPAAGDSTQSVAQAMATAEVTTNATTPDAAAAADALHAATPAARRARRQRWMPALALAASVTLAVGVGLHWQATAPLPAPPMEAARVAVQEPADQPNESQAAPMPASPAKSDSGSAFEGDLVAKRSPVPTPLASMPPPVSAKPSAAFAAPPSPAPSASPAPPAPPAPAAALPEPMVAAPAPPMPAAPMAAIANADVDATQTLSAERESVAIANGSAQQTTQERPKVAPAPSAHVPGAPLLAIDTQQRSLAEAGKPTPFIPADSATPATQPSGLLSRTPPKTAPLKAPAAQRRQADDAAAMSGEAAAAPASQPISASRLATSDTAQQRAASAAAAQLLPLSSAPGDWIGRHLRAGHRAPTRLHLEAATPDAPDVRRWVDQLRTICRDRGWSTQIEIAPNTQLPADRLRIEVQVTVSTD</sequence>
<feature type="region of interest" description="Disordered" evidence="1">
    <location>
        <begin position="111"/>
        <end position="132"/>
    </location>
</feature>
<feature type="compositionally biased region" description="Pro residues" evidence="1">
    <location>
        <begin position="359"/>
        <end position="371"/>
    </location>
</feature>
<feature type="region of interest" description="Disordered" evidence="1">
    <location>
        <begin position="434"/>
        <end position="467"/>
    </location>
</feature>
<feature type="compositionally biased region" description="Pro residues" evidence="1">
    <location>
        <begin position="381"/>
        <end position="398"/>
    </location>
</feature>
<reference evidence="2 3" key="1">
    <citation type="submission" date="2016-08" db="EMBL/GenBank/DDBJ databases">
        <title>Evolution of the type three secretion system and type three effector repertoires in Xanthomonas.</title>
        <authorList>
            <person name="Merda D."/>
            <person name="Briand M."/>
            <person name="Bosis E."/>
            <person name="Rousseau C."/>
            <person name="Portier P."/>
            <person name="Jacques M.-A."/>
            <person name="Fischer-Le Saux M."/>
        </authorList>
    </citation>
    <scope>NUCLEOTIDE SEQUENCE [LARGE SCALE GENOMIC DNA]</scope>
    <source>
        <strain evidence="2 3">CFBP 7409</strain>
    </source>
</reference>
<evidence type="ECO:0000256" key="1">
    <source>
        <dbReference type="SAM" id="MobiDB-lite"/>
    </source>
</evidence>
<proteinExistence type="predicted"/>
<feature type="region of interest" description="Disordered" evidence="1">
    <location>
        <begin position="484"/>
        <end position="555"/>
    </location>
</feature>
<name>A0A2S7A6T2_9XANT</name>
<feature type="region of interest" description="Disordered" evidence="1">
    <location>
        <begin position="71"/>
        <end position="90"/>
    </location>
</feature>
<evidence type="ECO:0000313" key="2">
    <source>
        <dbReference type="EMBL" id="PPU03587.1"/>
    </source>
</evidence>
<feature type="compositionally biased region" description="Low complexity" evidence="1">
    <location>
        <begin position="39"/>
        <end position="51"/>
    </location>
</feature>
<organism evidence="2 3">
    <name type="scientific">Xanthomonas arboricola pv. guizotiae</name>
    <dbReference type="NCBI Taxonomy" id="487867"/>
    <lineage>
        <taxon>Bacteria</taxon>
        <taxon>Pseudomonadati</taxon>
        <taxon>Pseudomonadota</taxon>
        <taxon>Gammaproteobacteria</taxon>
        <taxon>Lysobacterales</taxon>
        <taxon>Lysobacteraceae</taxon>
        <taxon>Xanthomonas</taxon>
    </lineage>
</organism>
<accession>A0A2S7A6T2</accession>
<feature type="compositionally biased region" description="Polar residues" evidence="1">
    <location>
        <begin position="496"/>
        <end position="505"/>
    </location>
</feature>
<protein>
    <submittedName>
        <fullName evidence="2">Uncharacterized protein</fullName>
    </submittedName>
</protein>
<feature type="compositionally biased region" description="Polar residues" evidence="1">
    <location>
        <begin position="112"/>
        <end position="132"/>
    </location>
</feature>
<evidence type="ECO:0000313" key="3">
    <source>
        <dbReference type="Proteomes" id="UP000238049"/>
    </source>
</evidence>